<protein>
    <recommendedName>
        <fullName evidence="3">C2H2-type domain-containing protein</fullName>
    </recommendedName>
</protein>
<evidence type="ECO:0000313" key="5">
    <source>
        <dbReference type="Proteomes" id="UP000596660"/>
    </source>
</evidence>
<proteinExistence type="predicted"/>
<reference evidence="4" key="2">
    <citation type="submission" date="2021-03" db="UniProtKB">
        <authorList>
            <consortium name="EnsemblPlants"/>
        </authorList>
    </citation>
    <scope>IDENTIFICATION</scope>
</reference>
<organism evidence="4 5">
    <name type="scientific">Chenopodium quinoa</name>
    <name type="common">Quinoa</name>
    <dbReference type="NCBI Taxonomy" id="63459"/>
    <lineage>
        <taxon>Eukaryota</taxon>
        <taxon>Viridiplantae</taxon>
        <taxon>Streptophyta</taxon>
        <taxon>Embryophyta</taxon>
        <taxon>Tracheophyta</taxon>
        <taxon>Spermatophyta</taxon>
        <taxon>Magnoliopsida</taxon>
        <taxon>eudicotyledons</taxon>
        <taxon>Gunneridae</taxon>
        <taxon>Pentapetalae</taxon>
        <taxon>Caryophyllales</taxon>
        <taxon>Chenopodiaceae</taxon>
        <taxon>Chenopodioideae</taxon>
        <taxon>Atripliceae</taxon>
        <taxon>Chenopodium</taxon>
    </lineage>
</organism>
<name>A0A803LT56_CHEQI</name>
<dbReference type="PANTHER" id="PTHR45730">
    <property type="entry name" value="ZINC FINGER PROTEIN JAGGED"/>
    <property type="match status" value="1"/>
</dbReference>
<dbReference type="GO" id="GO:0008270">
    <property type="term" value="F:zinc ion binding"/>
    <property type="evidence" value="ECO:0007669"/>
    <property type="project" value="UniProtKB-KW"/>
</dbReference>
<feature type="compositionally biased region" description="Basic and acidic residues" evidence="2">
    <location>
        <begin position="149"/>
        <end position="160"/>
    </location>
</feature>
<dbReference type="AlphaFoldDB" id="A0A803LT56"/>
<evidence type="ECO:0000259" key="3">
    <source>
        <dbReference type="PROSITE" id="PS50157"/>
    </source>
</evidence>
<dbReference type="InterPro" id="IPR013087">
    <property type="entry name" value="Znf_C2H2_type"/>
</dbReference>
<dbReference type="EnsemblPlants" id="AUR62018400-RA">
    <property type="protein sequence ID" value="AUR62018400-RA:cds"/>
    <property type="gene ID" value="AUR62018400"/>
</dbReference>
<keyword evidence="1" id="KW-0863">Zinc-finger</keyword>
<keyword evidence="1" id="KW-0862">Zinc</keyword>
<dbReference type="OMA" id="CVESTWL"/>
<dbReference type="Gramene" id="AUR62018400-RA">
    <property type="protein sequence ID" value="AUR62018400-RA:cds"/>
    <property type="gene ID" value="AUR62018400"/>
</dbReference>
<feature type="compositionally biased region" description="Basic and acidic residues" evidence="2">
    <location>
        <begin position="75"/>
        <end position="87"/>
    </location>
</feature>
<reference evidence="4" key="1">
    <citation type="journal article" date="2017" name="Nature">
        <title>The genome of Chenopodium quinoa.</title>
        <authorList>
            <person name="Jarvis D.E."/>
            <person name="Ho Y.S."/>
            <person name="Lightfoot D.J."/>
            <person name="Schmoeckel S.M."/>
            <person name="Li B."/>
            <person name="Borm T.J.A."/>
            <person name="Ohyanagi H."/>
            <person name="Mineta K."/>
            <person name="Michell C.T."/>
            <person name="Saber N."/>
            <person name="Kharbatia N.M."/>
            <person name="Rupper R.R."/>
            <person name="Sharp A.R."/>
            <person name="Dally N."/>
            <person name="Boughton B.A."/>
            <person name="Woo Y.H."/>
            <person name="Gao G."/>
            <person name="Schijlen E.G.W.M."/>
            <person name="Guo X."/>
            <person name="Momin A.A."/>
            <person name="Negrao S."/>
            <person name="Al-Babili S."/>
            <person name="Gehring C."/>
            <person name="Roessner U."/>
            <person name="Jung C."/>
            <person name="Murphy K."/>
            <person name="Arold S.T."/>
            <person name="Gojobori T."/>
            <person name="van der Linden C.G."/>
            <person name="van Loo E.N."/>
            <person name="Jellen E.N."/>
            <person name="Maughan P.J."/>
            <person name="Tester M."/>
        </authorList>
    </citation>
    <scope>NUCLEOTIDE SEQUENCE [LARGE SCALE GENOMIC DNA]</scope>
    <source>
        <strain evidence="4">cv. PI 614886</strain>
    </source>
</reference>
<dbReference type="Proteomes" id="UP000596660">
    <property type="component" value="Unplaced"/>
</dbReference>
<evidence type="ECO:0000256" key="2">
    <source>
        <dbReference type="SAM" id="MobiDB-lite"/>
    </source>
</evidence>
<feature type="region of interest" description="Disordered" evidence="2">
    <location>
        <begin position="74"/>
        <end position="111"/>
    </location>
</feature>
<keyword evidence="1" id="KW-0479">Metal-binding</keyword>
<keyword evidence="5" id="KW-1185">Reference proteome</keyword>
<dbReference type="PROSITE" id="PS50157">
    <property type="entry name" value="ZINC_FINGER_C2H2_2"/>
    <property type="match status" value="1"/>
</dbReference>
<accession>A0A803LT56</accession>
<dbReference type="PROSITE" id="PS00028">
    <property type="entry name" value="ZINC_FINGER_C2H2_1"/>
    <property type="match status" value="1"/>
</dbReference>
<dbReference type="InterPro" id="IPR045320">
    <property type="entry name" value="JAGGED/SL1-like"/>
</dbReference>
<feature type="domain" description="C2H2-type" evidence="3">
    <location>
        <begin position="127"/>
        <end position="154"/>
    </location>
</feature>
<dbReference type="Pfam" id="PF13912">
    <property type="entry name" value="zf-C2H2_6"/>
    <property type="match status" value="1"/>
</dbReference>
<feature type="region of interest" description="Disordered" evidence="2">
    <location>
        <begin position="142"/>
        <end position="169"/>
    </location>
</feature>
<evidence type="ECO:0000313" key="4">
    <source>
        <dbReference type="EnsemblPlants" id="AUR62018400-RA:cds"/>
    </source>
</evidence>
<sequence length="319" mass="35751">MSSLLSSQFGFLGSAVLPPKKCTLDKGKTIAYEALERNGFKPELNSPEIPTLSLAITPGNYPQEKAMFKQLSPEGDAKPEIPKKKQESGLPFNLYSYPNKGEKGESSKHPSGFVWPPAPPPPTQNPIVCKFCYKELPTTQALGGHQRAHKQEREMERAMKEAQGNAENPIPYHSYERARVPLSQGPYYGQQIKYPFYHGYDHSGWQPRHNPEMDLNQDPSEFSHALDGFMRPSSMMQAVDPAYEPGWPRPCVNAPNPILSPRVATTFDPSAAPNMTTFSQARQNEEGLAKKQCVESTWLTLSFENKRKKTSELDLTLKL</sequence>
<dbReference type="GO" id="GO:0003700">
    <property type="term" value="F:DNA-binding transcription factor activity"/>
    <property type="evidence" value="ECO:0007669"/>
    <property type="project" value="InterPro"/>
</dbReference>
<evidence type="ECO:0000256" key="1">
    <source>
        <dbReference type="PROSITE-ProRule" id="PRU00042"/>
    </source>
</evidence>